<evidence type="ECO:0000313" key="6">
    <source>
        <dbReference type="EMBL" id="MBA2933812.1"/>
    </source>
</evidence>
<dbReference type="InterPro" id="IPR016162">
    <property type="entry name" value="Ald_DH_N"/>
</dbReference>
<evidence type="ECO:0000256" key="2">
    <source>
        <dbReference type="ARBA" id="ARBA00023002"/>
    </source>
</evidence>
<keyword evidence="7" id="KW-1185">Reference proteome</keyword>
<dbReference type="RefSeq" id="WP_160363608.1">
    <property type="nucleotide sequence ID" value="NZ_JACEIB010000003.1"/>
</dbReference>
<comment type="caution">
    <text evidence="6">The sequence shown here is derived from an EMBL/GenBank/DDBJ whole genome shotgun (WGS) entry which is preliminary data.</text>
</comment>
<protein>
    <submittedName>
        <fullName evidence="6">Aldehyde dehydrogenase family protein</fullName>
    </submittedName>
</protein>
<keyword evidence="2 4" id="KW-0560">Oxidoreductase</keyword>
<dbReference type="InterPro" id="IPR015590">
    <property type="entry name" value="Aldehyde_DH_dom"/>
</dbReference>
<dbReference type="Gene3D" id="3.40.309.10">
    <property type="entry name" value="Aldehyde Dehydrogenase, Chain A, domain 2"/>
    <property type="match status" value="1"/>
</dbReference>
<evidence type="ECO:0000256" key="4">
    <source>
        <dbReference type="RuleBase" id="RU003345"/>
    </source>
</evidence>
<evidence type="ECO:0000256" key="1">
    <source>
        <dbReference type="ARBA" id="ARBA00009986"/>
    </source>
</evidence>
<dbReference type="SUPFAM" id="SSF53720">
    <property type="entry name" value="ALDH-like"/>
    <property type="match status" value="1"/>
</dbReference>
<organism evidence="6 7">
    <name type="scientific">Sphingomonas chungangi</name>
    <dbReference type="NCBI Taxonomy" id="2683589"/>
    <lineage>
        <taxon>Bacteria</taxon>
        <taxon>Pseudomonadati</taxon>
        <taxon>Pseudomonadota</taxon>
        <taxon>Alphaproteobacteria</taxon>
        <taxon>Sphingomonadales</taxon>
        <taxon>Sphingomonadaceae</taxon>
        <taxon>Sphingomonas</taxon>
    </lineage>
</organism>
<dbReference type="InterPro" id="IPR016160">
    <property type="entry name" value="Ald_DH_CS_CYS"/>
</dbReference>
<dbReference type="Pfam" id="PF00171">
    <property type="entry name" value="Aldedh"/>
    <property type="match status" value="1"/>
</dbReference>
<dbReference type="InterPro" id="IPR044086">
    <property type="entry name" value="LUC3-like"/>
</dbReference>
<dbReference type="InterPro" id="IPR016163">
    <property type="entry name" value="Ald_DH_C"/>
</dbReference>
<gene>
    <name evidence="6" type="ORF">HZF05_06825</name>
</gene>
<sequence length="472" mass="49713">MSESRAFTMTIGGRSVFGESVAIAIADPATGAAFAEAPGCSQAQLDAAVNAARAAFAGWAAMPFADRTALVAKIAEVIEANLDELKTLLTREQGKPHEVATGELQGAAYWAMSAAGFTDPDEDSGTAERQVRTRRLPLGVVGAIVPWNYPVLTALMKIVPALSAGNTLVLKPAPTTPLATLRLGELLQGLLPDGVLNIVSGGADLGPWMTAHPGFDKITFTGSTAVGKHIMRAAADRVQRFTLELGGNDAAIVLPDVDLEAVARKIFWGALLNSGQICVAAKRVYVHEDIYDRFLEAFVAIVKDTKMGPGDQPGVQLGPIQNKAQFDRVTRLAEEARAAGYRLIQGEAPEGPGYFFPVTLVDNPADDAEIVREEQFGPVLPILKFRDAEDVIARANGTAYGLAGSVWSADVAAAGAIADRLDCGTVWVNTIMDAPADQPLGGHKQSGFGIENGQLGLLEYTSLQTRVTVPAG</sequence>
<comment type="similarity">
    <text evidence="1 4">Belongs to the aldehyde dehydrogenase family.</text>
</comment>
<feature type="domain" description="Aldehyde dehydrogenase" evidence="5">
    <location>
        <begin position="22"/>
        <end position="465"/>
    </location>
</feature>
<evidence type="ECO:0000256" key="3">
    <source>
        <dbReference type="PROSITE-ProRule" id="PRU10007"/>
    </source>
</evidence>
<accession>A0A838L5C9</accession>
<dbReference type="InterPro" id="IPR029510">
    <property type="entry name" value="Ald_DH_CS_GLU"/>
</dbReference>
<dbReference type="CDD" id="cd07106">
    <property type="entry name" value="ALDH_AldA-AAD23400"/>
    <property type="match status" value="1"/>
</dbReference>
<dbReference type="Gene3D" id="3.40.605.10">
    <property type="entry name" value="Aldehyde Dehydrogenase, Chain A, domain 1"/>
    <property type="match status" value="1"/>
</dbReference>
<dbReference type="PANTHER" id="PTHR11699">
    <property type="entry name" value="ALDEHYDE DEHYDROGENASE-RELATED"/>
    <property type="match status" value="1"/>
</dbReference>
<name>A0A838L5C9_9SPHN</name>
<dbReference type="PROSITE" id="PS00070">
    <property type="entry name" value="ALDEHYDE_DEHYDR_CYS"/>
    <property type="match status" value="1"/>
</dbReference>
<dbReference type="AlphaFoldDB" id="A0A838L5C9"/>
<dbReference type="PROSITE" id="PS00687">
    <property type="entry name" value="ALDEHYDE_DEHYDR_GLU"/>
    <property type="match status" value="1"/>
</dbReference>
<reference evidence="6 7" key="1">
    <citation type="submission" date="2020-07" db="EMBL/GenBank/DDBJ databases">
        <authorList>
            <person name="Sun Q."/>
        </authorList>
    </citation>
    <scope>NUCLEOTIDE SEQUENCE [LARGE SCALE GENOMIC DNA]</scope>
    <source>
        <strain evidence="6 7">CGMCC 1.13654</strain>
    </source>
</reference>
<feature type="active site" evidence="3">
    <location>
        <position position="244"/>
    </location>
</feature>
<dbReference type="FunFam" id="3.40.309.10:FF:000009">
    <property type="entry name" value="Aldehyde dehydrogenase A"/>
    <property type="match status" value="1"/>
</dbReference>
<evidence type="ECO:0000259" key="5">
    <source>
        <dbReference type="Pfam" id="PF00171"/>
    </source>
</evidence>
<dbReference type="EMBL" id="JACEIB010000003">
    <property type="protein sequence ID" value="MBA2933812.1"/>
    <property type="molecule type" value="Genomic_DNA"/>
</dbReference>
<evidence type="ECO:0000313" key="7">
    <source>
        <dbReference type="Proteomes" id="UP000570166"/>
    </source>
</evidence>
<dbReference type="GO" id="GO:0016620">
    <property type="term" value="F:oxidoreductase activity, acting on the aldehyde or oxo group of donors, NAD or NADP as acceptor"/>
    <property type="evidence" value="ECO:0007669"/>
    <property type="project" value="InterPro"/>
</dbReference>
<dbReference type="InterPro" id="IPR016161">
    <property type="entry name" value="Ald_DH/histidinol_DH"/>
</dbReference>
<dbReference type="Proteomes" id="UP000570166">
    <property type="component" value="Unassembled WGS sequence"/>
</dbReference>
<proteinExistence type="inferred from homology"/>
<dbReference type="FunFam" id="3.40.605.10:FF:000007">
    <property type="entry name" value="NAD/NADP-dependent betaine aldehyde dehydrogenase"/>
    <property type="match status" value="1"/>
</dbReference>